<proteinExistence type="predicted"/>
<dbReference type="STRING" id="1392247.A0A3N4L346"/>
<feature type="transmembrane region" description="Helical" evidence="1">
    <location>
        <begin position="125"/>
        <end position="146"/>
    </location>
</feature>
<feature type="transmembrane region" description="Helical" evidence="1">
    <location>
        <begin position="12"/>
        <end position="34"/>
    </location>
</feature>
<feature type="transmembrane region" description="Helical" evidence="1">
    <location>
        <begin position="46"/>
        <end position="65"/>
    </location>
</feature>
<name>A0A3N4L346_9PEZI</name>
<accession>A0A3N4L346</accession>
<protein>
    <submittedName>
        <fullName evidence="2">Uncharacterized protein</fullName>
    </submittedName>
</protein>
<evidence type="ECO:0000313" key="3">
    <source>
        <dbReference type="Proteomes" id="UP000277580"/>
    </source>
</evidence>
<keyword evidence="3" id="KW-1185">Reference proteome</keyword>
<reference evidence="2 3" key="1">
    <citation type="journal article" date="2018" name="Nat. Ecol. Evol.">
        <title>Pezizomycetes genomes reveal the molecular basis of ectomycorrhizal truffle lifestyle.</title>
        <authorList>
            <person name="Murat C."/>
            <person name="Payen T."/>
            <person name="Noel B."/>
            <person name="Kuo A."/>
            <person name="Morin E."/>
            <person name="Chen J."/>
            <person name="Kohler A."/>
            <person name="Krizsan K."/>
            <person name="Balestrini R."/>
            <person name="Da Silva C."/>
            <person name="Montanini B."/>
            <person name="Hainaut M."/>
            <person name="Levati E."/>
            <person name="Barry K.W."/>
            <person name="Belfiori B."/>
            <person name="Cichocki N."/>
            <person name="Clum A."/>
            <person name="Dockter R.B."/>
            <person name="Fauchery L."/>
            <person name="Guy J."/>
            <person name="Iotti M."/>
            <person name="Le Tacon F."/>
            <person name="Lindquist E.A."/>
            <person name="Lipzen A."/>
            <person name="Malagnac F."/>
            <person name="Mello A."/>
            <person name="Molinier V."/>
            <person name="Miyauchi S."/>
            <person name="Poulain J."/>
            <person name="Riccioni C."/>
            <person name="Rubini A."/>
            <person name="Sitrit Y."/>
            <person name="Splivallo R."/>
            <person name="Traeger S."/>
            <person name="Wang M."/>
            <person name="Zifcakova L."/>
            <person name="Wipf D."/>
            <person name="Zambonelli A."/>
            <person name="Paolocci F."/>
            <person name="Nowrousian M."/>
            <person name="Ottonello S."/>
            <person name="Baldrian P."/>
            <person name="Spatafora J.W."/>
            <person name="Henrissat B."/>
            <person name="Nagy L.G."/>
            <person name="Aury J.M."/>
            <person name="Wincker P."/>
            <person name="Grigoriev I.V."/>
            <person name="Bonfante P."/>
            <person name="Martin F.M."/>
        </authorList>
    </citation>
    <scope>NUCLEOTIDE SEQUENCE [LARGE SCALE GENOMIC DNA]</scope>
    <source>
        <strain evidence="2 3">CCBAS932</strain>
    </source>
</reference>
<dbReference type="Proteomes" id="UP000277580">
    <property type="component" value="Unassembled WGS sequence"/>
</dbReference>
<dbReference type="OrthoDB" id="2550114at2759"/>
<dbReference type="InParanoid" id="A0A3N4L346"/>
<dbReference type="EMBL" id="ML119115">
    <property type="protein sequence ID" value="RPB15041.1"/>
    <property type="molecule type" value="Genomic_DNA"/>
</dbReference>
<sequence length="183" mass="19950">MDVYYYFNYLSAGWMMLESIPLIASPTVIITMLSPDVRETTQLEAYLSRSLGFTLIAFSILNLLLTGSVPLVSSFSETAVAKPAGTDMEDPTAPYAVPSLCVTLTYHLTIAFYCYTQWDSGYSAAYAIAMVTHSAFSALGAWVLLFGSTSGRISRKTGADKRTSGFPFKNVEAEKKKSGKKSL</sequence>
<evidence type="ECO:0000313" key="2">
    <source>
        <dbReference type="EMBL" id="RPB15041.1"/>
    </source>
</evidence>
<dbReference type="PANTHER" id="PTHR39605:SF1">
    <property type="entry name" value="MAJOR FACILITATOR SUPERFAMILY (MFS) PROFILE DOMAIN-CONTAINING PROTEIN"/>
    <property type="match status" value="1"/>
</dbReference>
<dbReference type="AlphaFoldDB" id="A0A3N4L346"/>
<gene>
    <name evidence="2" type="ORF">P167DRAFT_483454</name>
</gene>
<dbReference type="PANTHER" id="PTHR39605">
    <property type="entry name" value="MAJOR FACILITATOR SUPERFAMILY (MFS) PROFILE DOMAIN-CONTAINING PROTEIN"/>
    <property type="match status" value="1"/>
</dbReference>
<keyword evidence="1" id="KW-0472">Membrane</keyword>
<keyword evidence="1" id="KW-1133">Transmembrane helix</keyword>
<evidence type="ECO:0000256" key="1">
    <source>
        <dbReference type="SAM" id="Phobius"/>
    </source>
</evidence>
<keyword evidence="1" id="KW-0812">Transmembrane</keyword>
<organism evidence="2 3">
    <name type="scientific">Morchella conica CCBAS932</name>
    <dbReference type="NCBI Taxonomy" id="1392247"/>
    <lineage>
        <taxon>Eukaryota</taxon>
        <taxon>Fungi</taxon>
        <taxon>Dikarya</taxon>
        <taxon>Ascomycota</taxon>
        <taxon>Pezizomycotina</taxon>
        <taxon>Pezizomycetes</taxon>
        <taxon>Pezizales</taxon>
        <taxon>Morchellaceae</taxon>
        <taxon>Morchella</taxon>
    </lineage>
</organism>